<evidence type="ECO:0000313" key="1">
    <source>
        <dbReference type="EMBL" id="VFU21824.1"/>
    </source>
</evidence>
<gene>
    <name evidence="1" type="ORF">SVIM_LOCUS17181</name>
</gene>
<organism evidence="1">
    <name type="scientific">Salix viminalis</name>
    <name type="common">Common osier</name>
    <name type="synonym">Basket willow</name>
    <dbReference type="NCBI Taxonomy" id="40686"/>
    <lineage>
        <taxon>Eukaryota</taxon>
        <taxon>Viridiplantae</taxon>
        <taxon>Streptophyta</taxon>
        <taxon>Embryophyta</taxon>
        <taxon>Tracheophyta</taxon>
        <taxon>Spermatophyta</taxon>
        <taxon>Magnoliopsida</taxon>
        <taxon>eudicotyledons</taxon>
        <taxon>Gunneridae</taxon>
        <taxon>Pentapetalae</taxon>
        <taxon>rosids</taxon>
        <taxon>fabids</taxon>
        <taxon>Malpighiales</taxon>
        <taxon>Salicaceae</taxon>
        <taxon>Saliceae</taxon>
        <taxon>Salix</taxon>
    </lineage>
</organism>
<protein>
    <submittedName>
        <fullName evidence="1">Uncharacterized protein</fullName>
    </submittedName>
</protein>
<proteinExistence type="predicted"/>
<dbReference type="EMBL" id="CAADRP010000014">
    <property type="protein sequence ID" value="VFU21824.1"/>
    <property type="molecule type" value="Genomic_DNA"/>
</dbReference>
<accession>A0A6N2K1U6</accession>
<name>A0A6N2K1U6_SALVM</name>
<reference evidence="1" key="1">
    <citation type="submission" date="2019-03" db="EMBL/GenBank/DDBJ databases">
        <authorList>
            <person name="Mank J."/>
            <person name="Almeida P."/>
        </authorList>
    </citation>
    <scope>NUCLEOTIDE SEQUENCE</scope>
    <source>
        <strain evidence="1">78183</strain>
    </source>
</reference>
<sequence length="138" mass="15255">MAAEVKACCNFPVPHIYSNKVTRCQKLKRATDKNSNSSISFPSFYGNPRWDLSPPTPHNSSSSMMVMIMGITILLSGVHQDQRFLRCLGDDLKWGPELSVMVMVLMLCRYLLVSSTKGSSKDQIFFTASACPDGNSAL</sequence>
<dbReference type="AlphaFoldDB" id="A0A6N2K1U6"/>